<accession>A0A6C0HNE0</accession>
<organism evidence="2">
    <name type="scientific">viral metagenome</name>
    <dbReference type="NCBI Taxonomy" id="1070528"/>
    <lineage>
        <taxon>unclassified sequences</taxon>
        <taxon>metagenomes</taxon>
        <taxon>organismal metagenomes</taxon>
    </lineage>
</organism>
<proteinExistence type="predicted"/>
<evidence type="ECO:0000313" key="2">
    <source>
        <dbReference type="EMBL" id="QHT81870.1"/>
    </source>
</evidence>
<feature type="transmembrane region" description="Helical" evidence="1">
    <location>
        <begin position="112"/>
        <end position="130"/>
    </location>
</feature>
<dbReference type="EMBL" id="MN739993">
    <property type="protein sequence ID" value="QHT81870.1"/>
    <property type="molecule type" value="Genomic_DNA"/>
</dbReference>
<keyword evidence="1" id="KW-0812">Transmembrane</keyword>
<protein>
    <submittedName>
        <fullName evidence="2">Uncharacterized protein</fullName>
    </submittedName>
</protein>
<keyword evidence="1" id="KW-1133">Transmembrane helix</keyword>
<sequence length="144" mass="16843">MSNTNRNKNKNGKKTLKKVITNYLLKKGDVCCEKDMDRKLIIQDILATYQEIADFMFEKELYLGYVQNDLLVFIGYRVDLEKGNQEGVRIWDGLARMTETNKNPDKQKLVKILHNVPLYYLLAFLGYATYKNRRNQAISALNQK</sequence>
<name>A0A6C0HNE0_9ZZZZ</name>
<keyword evidence="1" id="KW-0472">Membrane</keyword>
<reference evidence="2" key="1">
    <citation type="journal article" date="2020" name="Nature">
        <title>Giant virus diversity and host interactions through global metagenomics.</title>
        <authorList>
            <person name="Schulz F."/>
            <person name="Roux S."/>
            <person name="Paez-Espino D."/>
            <person name="Jungbluth S."/>
            <person name="Walsh D.A."/>
            <person name="Denef V.J."/>
            <person name="McMahon K.D."/>
            <person name="Konstantinidis K.T."/>
            <person name="Eloe-Fadrosh E.A."/>
            <person name="Kyrpides N.C."/>
            <person name="Woyke T."/>
        </authorList>
    </citation>
    <scope>NUCLEOTIDE SEQUENCE</scope>
    <source>
        <strain evidence="2">GVMAG-M-3300023184-160</strain>
    </source>
</reference>
<evidence type="ECO:0000256" key="1">
    <source>
        <dbReference type="SAM" id="Phobius"/>
    </source>
</evidence>
<dbReference type="AlphaFoldDB" id="A0A6C0HNE0"/>